<feature type="binding site" description="axial binding residue" evidence="14">
    <location>
        <position position="440"/>
    </location>
    <ligand>
        <name>heme</name>
        <dbReference type="ChEBI" id="CHEBI:30413"/>
    </ligand>
    <ligandPart>
        <name>Fe</name>
        <dbReference type="ChEBI" id="CHEBI:18248"/>
    </ligandPart>
</feature>
<dbReference type="GO" id="GO:0020037">
    <property type="term" value="F:heme binding"/>
    <property type="evidence" value="ECO:0007669"/>
    <property type="project" value="InterPro"/>
</dbReference>
<dbReference type="PANTHER" id="PTHR24292:SF45">
    <property type="entry name" value="CYTOCHROME P450 6G1-RELATED"/>
    <property type="match status" value="1"/>
</dbReference>
<evidence type="ECO:0000256" key="12">
    <source>
        <dbReference type="ARBA" id="ARBA00023033"/>
    </source>
</evidence>
<dbReference type="PANTHER" id="PTHR24292">
    <property type="entry name" value="CYTOCHROME P450"/>
    <property type="match status" value="1"/>
</dbReference>
<evidence type="ECO:0000256" key="13">
    <source>
        <dbReference type="ARBA" id="ARBA00023136"/>
    </source>
</evidence>
<evidence type="ECO:0000256" key="10">
    <source>
        <dbReference type="ARBA" id="ARBA00023002"/>
    </source>
</evidence>
<dbReference type="InterPro" id="IPR001128">
    <property type="entry name" value="Cyt_P450"/>
</dbReference>
<evidence type="ECO:0000256" key="14">
    <source>
        <dbReference type="PIRSR" id="PIRSR602403-1"/>
    </source>
</evidence>
<name>A0AAN7UTE1_9COLE</name>
<keyword evidence="10 15" id="KW-0560">Oxidoreductase</keyword>
<gene>
    <name evidence="17" type="ORF">RI129_012480</name>
</gene>
<keyword evidence="18" id="KW-1185">Reference proteome</keyword>
<evidence type="ECO:0000313" key="17">
    <source>
        <dbReference type="EMBL" id="KAK5638185.1"/>
    </source>
</evidence>
<proteinExistence type="inferred from homology"/>
<evidence type="ECO:0000256" key="3">
    <source>
        <dbReference type="ARBA" id="ARBA00004174"/>
    </source>
</evidence>
<dbReference type="AlphaFoldDB" id="A0AAN7UTE1"/>
<evidence type="ECO:0000256" key="15">
    <source>
        <dbReference type="RuleBase" id="RU000461"/>
    </source>
</evidence>
<comment type="similarity">
    <text evidence="5 15">Belongs to the cytochrome P450 family.</text>
</comment>
<evidence type="ECO:0000256" key="6">
    <source>
        <dbReference type="ARBA" id="ARBA00022617"/>
    </source>
</evidence>
<keyword evidence="11 14" id="KW-0408">Iron</keyword>
<dbReference type="EMBL" id="JAVRBK010000010">
    <property type="protein sequence ID" value="KAK5638185.1"/>
    <property type="molecule type" value="Genomic_DNA"/>
</dbReference>
<dbReference type="FunFam" id="1.10.630.10:FF:000042">
    <property type="entry name" value="Cytochrome P450"/>
    <property type="match status" value="1"/>
</dbReference>
<keyword evidence="8" id="KW-0256">Endoplasmic reticulum</keyword>
<evidence type="ECO:0000256" key="11">
    <source>
        <dbReference type="ARBA" id="ARBA00023004"/>
    </source>
</evidence>
<evidence type="ECO:0000256" key="1">
    <source>
        <dbReference type="ARBA" id="ARBA00001971"/>
    </source>
</evidence>
<keyword evidence="16" id="KW-1133">Transmembrane helix</keyword>
<dbReference type="GO" id="GO:0005789">
    <property type="term" value="C:endoplasmic reticulum membrane"/>
    <property type="evidence" value="ECO:0007669"/>
    <property type="project" value="UniProtKB-SubCell"/>
</dbReference>
<comment type="caution">
    <text evidence="17">The sequence shown here is derived from an EMBL/GenBank/DDBJ whole genome shotgun (WGS) entry which is preliminary data.</text>
</comment>
<evidence type="ECO:0000256" key="4">
    <source>
        <dbReference type="ARBA" id="ARBA00004406"/>
    </source>
</evidence>
<protein>
    <recommendedName>
        <fullName evidence="19">Cytochrome P450</fullName>
    </recommendedName>
</protein>
<sequence>MVDQSTMMLSVIVLLSLFLLVRLYLTRNFRYWKKKHVPHSRPTALFGTIFPVLTQKRSISQYLHDVYKMADSFCMGFFIFDKPALLAKDPDLVRSILMSDFVHFEDRNIADNKEHDILSAVSLLMLKNPEWSEARSRFTSTLSAGKVKAMFEMVVSAAEGFVEHVRNVSLLEDVTECRELSIKYSIDAIASYAFGIQANSFQNSEFYKLSRNLQNSSISRVIHSVCYFFAHRFVKPFRMTFLEPSSVKFLTEIFQNNVKMRRKMETKRVDLVHSLITMDGKVDNYDIYTHGLAISLEYMTAGFISSATTLSFTLYDLCVNPVIQARLRNEIRTVLTNHGTLSYQAVRNMDYLDMCVKESLRMHPILGFLDRRCTKTYQIPNTDIVIDKGVPVYVSLYGLHNDPKYFPDPEKYNPERFAPENKERLERFAFLPFGEGRRNCIGINFAYLIVKMAVLQLLLNFEIVPSSRTPQKITLESSGFITIPKHEEINVHFQKLPE</sequence>
<evidence type="ECO:0008006" key="19">
    <source>
        <dbReference type="Google" id="ProtNLM"/>
    </source>
</evidence>
<dbReference type="CDD" id="cd11056">
    <property type="entry name" value="CYP6-like"/>
    <property type="match status" value="1"/>
</dbReference>
<evidence type="ECO:0000256" key="7">
    <source>
        <dbReference type="ARBA" id="ARBA00022723"/>
    </source>
</evidence>
<dbReference type="InterPro" id="IPR017972">
    <property type="entry name" value="Cyt_P450_CS"/>
</dbReference>
<dbReference type="Gene3D" id="1.10.630.10">
    <property type="entry name" value="Cytochrome P450"/>
    <property type="match status" value="1"/>
</dbReference>
<keyword evidence="12 15" id="KW-0503">Monooxygenase</keyword>
<dbReference type="GO" id="GO:0005506">
    <property type="term" value="F:iron ion binding"/>
    <property type="evidence" value="ECO:0007669"/>
    <property type="project" value="InterPro"/>
</dbReference>
<dbReference type="InterPro" id="IPR002403">
    <property type="entry name" value="Cyt_P450_E_grp-IV"/>
</dbReference>
<feature type="transmembrane region" description="Helical" evidence="16">
    <location>
        <begin position="6"/>
        <end position="25"/>
    </location>
</feature>
<dbReference type="Pfam" id="PF00067">
    <property type="entry name" value="p450"/>
    <property type="match status" value="1"/>
</dbReference>
<keyword evidence="6 14" id="KW-0349">Heme</keyword>
<dbReference type="InterPro" id="IPR050476">
    <property type="entry name" value="Insect_CytP450_Detox"/>
</dbReference>
<evidence type="ECO:0000313" key="18">
    <source>
        <dbReference type="Proteomes" id="UP001329430"/>
    </source>
</evidence>
<comment type="subcellular location">
    <subcellularLocation>
        <location evidence="4">Endoplasmic reticulum membrane</location>
        <topology evidence="4">Peripheral membrane protein</topology>
    </subcellularLocation>
    <subcellularLocation>
        <location evidence="3">Microsome membrane</location>
        <topology evidence="3">Peripheral membrane protein</topology>
    </subcellularLocation>
</comment>
<evidence type="ECO:0000256" key="2">
    <source>
        <dbReference type="ARBA" id="ARBA00003690"/>
    </source>
</evidence>
<keyword evidence="7 14" id="KW-0479">Metal-binding</keyword>
<organism evidence="17 18">
    <name type="scientific">Pyrocoelia pectoralis</name>
    <dbReference type="NCBI Taxonomy" id="417401"/>
    <lineage>
        <taxon>Eukaryota</taxon>
        <taxon>Metazoa</taxon>
        <taxon>Ecdysozoa</taxon>
        <taxon>Arthropoda</taxon>
        <taxon>Hexapoda</taxon>
        <taxon>Insecta</taxon>
        <taxon>Pterygota</taxon>
        <taxon>Neoptera</taxon>
        <taxon>Endopterygota</taxon>
        <taxon>Coleoptera</taxon>
        <taxon>Polyphaga</taxon>
        <taxon>Elateriformia</taxon>
        <taxon>Elateroidea</taxon>
        <taxon>Lampyridae</taxon>
        <taxon>Lampyrinae</taxon>
        <taxon>Pyrocoelia</taxon>
    </lineage>
</organism>
<keyword evidence="9" id="KW-0492">Microsome</keyword>
<dbReference type="PRINTS" id="PR00385">
    <property type="entry name" value="P450"/>
</dbReference>
<reference evidence="17 18" key="1">
    <citation type="journal article" date="2024" name="Insects">
        <title>An Improved Chromosome-Level Genome Assembly of the Firefly Pyrocoelia pectoralis.</title>
        <authorList>
            <person name="Fu X."/>
            <person name="Meyer-Rochow V.B."/>
            <person name="Ballantyne L."/>
            <person name="Zhu X."/>
        </authorList>
    </citation>
    <scope>NUCLEOTIDE SEQUENCE [LARGE SCALE GENOMIC DNA]</scope>
    <source>
        <strain evidence="17">XCY_ONT2</strain>
    </source>
</reference>
<accession>A0AAN7UTE1</accession>
<keyword evidence="13 16" id="KW-0472">Membrane</keyword>
<keyword evidence="16" id="KW-0812">Transmembrane</keyword>
<dbReference type="InterPro" id="IPR036396">
    <property type="entry name" value="Cyt_P450_sf"/>
</dbReference>
<evidence type="ECO:0000256" key="9">
    <source>
        <dbReference type="ARBA" id="ARBA00022848"/>
    </source>
</evidence>
<comment type="function">
    <text evidence="2">May be involved in the metabolism of insect hormones and in the breakdown of synthetic insecticides.</text>
</comment>
<dbReference type="PRINTS" id="PR00465">
    <property type="entry name" value="EP450IV"/>
</dbReference>
<dbReference type="Proteomes" id="UP001329430">
    <property type="component" value="Chromosome 10"/>
</dbReference>
<evidence type="ECO:0000256" key="8">
    <source>
        <dbReference type="ARBA" id="ARBA00022824"/>
    </source>
</evidence>
<dbReference type="GO" id="GO:0004497">
    <property type="term" value="F:monooxygenase activity"/>
    <property type="evidence" value="ECO:0007669"/>
    <property type="project" value="UniProtKB-KW"/>
</dbReference>
<comment type="cofactor">
    <cofactor evidence="1 14">
        <name>heme</name>
        <dbReference type="ChEBI" id="CHEBI:30413"/>
    </cofactor>
</comment>
<dbReference type="SUPFAM" id="SSF48264">
    <property type="entry name" value="Cytochrome P450"/>
    <property type="match status" value="1"/>
</dbReference>
<evidence type="ECO:0000256" key="16">
    <source>
        <dbReference type="SAM" id="Phobius"/>
    </source>
</evidence>
<evidence type="ECO:0000256" key="5">
    <source>
        <dbReference type="ARBA" id="ARBA00010617"/>
    </source>
</evidence>
<dbReference type="GO" id="GO:0016705">
    <property type="term" value="F:oxidoreductase activity, acting on paired donors, with incorporation or reduction of molecular oxygen"/>
    <property type="evidence" value="ECO:0007669"/>
    <property type="project" value="InterPro"/>
</dbReference>
<dbReference type="PROSITE" id="PS00086">
    <property type="entry name" value="CYTOCHROME_P450"/>
    <property type="match status" value="1"/>
</dbReference>